<sequence length="44" mass="5350">MYIFTNGKLQYVNFLVIDHSAIDFYRPVIRIRNSVTFQRISFEH</sequence>
<name>A0A0A9FCG6_ARUDO</name>
<reference evidence="1" key="2">
    <citation type="journal article" date="2015" name="Data Brief">
        <title>Shoot transcriptome of the giant reed, Arundo donax.</title>
        <authorList>
            <person name="Barrero R.A."/>
            <person name="Guerrero F.D."/>
            <person name="Moolhuijzen P."/>
            <person name="Goolsby J.A."/>
            <person name="Tidwell J."/>
            <person name="Bellgard S.E."/>
            <person name="Bellgard M.I."/>
        </authorList>
    </citation>
    <scope>NUCLEOTIDE SEQUENCE</scope>
    <source>
        <tissue evidence="1">Shoot tissue taken approximately 20 cm above the soil surface</tissue>
    </source>
</reference>
<proteinExistence type="predicted"/>
<dbReference type="EMBL" id="GBRH01187191">
    <property type="protein sequence ID" value="JAE10705.1"/>
    <property type="molecule type" value="Transcribed_RNA"/>
</dbReference>
<reference evidence="1" key="1">
    <citation type="submission" date="2014-09" db="EMBL/GenBank/DDBJ databases">
        <authorList>
            <person name="Magalhaes I.L.F."/>
            <person name="Oliveira U."/>
            <person name="Santos F.R."/>
            <person name="Vidigal T.H.D.A."/>
            <person name="Brescovit A.D."/>
            <person name="Santos A.J."/>
        </authorList>
    </citation>
    <scope>NUCLEOTIDE SEQUENCE</scope>
    <source>
        <tissue evidence="1">Shoot tissue taken approximately 20 cm above the soil surface</tissue>
    </source>
</reference>
<evidence type="ECO:0000313" key="1">
    <source>
        <dbReference type="EMBL" id="JAE10705.1"/>
    </source>
</evidence>
<organism evidence="1">
    <name type="scientific">Arundo donax</name>
    <name type="common">Giant reed</name>
    <name type="synonym">Donax arundinaceus</name>
    <dbReference type="NCBI Taxonomy" id="35708"/>
    <lineage>
        <taxon>Eukaryota</taxon>
        <taxon>Viridiplantae</taxon>
        <taxon>Streptophyta</taxon>
        <taxon>Embryophyta</taxon>
        <taxon>Tracheophyta</taxon>
        <taxon>Spermatophyta</taxon>
        <taxon>Magnoliopsida</taxon>
        <taxon>Liliopsida</taxon>
        <taxon>Poales</taxon>
        <taxon>Poaceae</taxon>
        <taxon>PACMAD clade</taxon>
        <taxon>Arundinoideae</taxon>
        <taxon>Arundineae</taxon>
        <taxon>Arundo</taxon>
    </lineage>
</organism>
<dbReference type="AlphaFoldDB" id="A0A0A9FCG6"/>
<protein>
    <submittedName>
        <fullName evidence="1">Uncharacterized protein</fullName>
    </submittedName>
</protein>
<accession>A0A0A9FCG6</accession>